<comment type="caution">
    <text evidence="4">The sequence shown here is derived from an EMBL/GenBank/DDBJ whole genome shotgun (WGS) entry which is preliminary data.</text>
</comment>
<sequence>MAVLLLLLFTPHLCLPTPRPALPSPLPTLSSPERHATRLVAARLRRERTLSLRELLRSSAELCELCRAAQLRLAPLLLLSPHRFTLEPIGTDAPDLLVRAAGAPPRAADVCAVEARTADQVVAALLRYHAHRPSLPTEPVPVSWLLRALPSPVEALVVAEERLFHAEASRHCHSRRAGVWAACCAARLRRLASTRGGGGRLVWHEDGRLGRLALSRREAERQGVWGDTPRRLRLGSQPSLLPSSAPLLPASATLLPASDQLLSAGDHVLSVRGSSRTEELFAAELLAAAEHSALAEARLSPLASGLYLIRRAPPASFASLLPSLAGVRAVGTLLAAAPTAEAMAAALRRPEGHAALRRRAFGARGDDESRRWRVRIEQHFPSIDNRVLPFHDLDGLGEVSIALASALGGSFAPRMGEGVDESEESSGGGDKKGEGVEMLRLVQTKQVVLLVRECTRREGEERGLRCPRWVDEWEHRAFAFSSSLDPLVALAAVNLAVHTHLQRAGIPASELSRAVSSMHVLDPCMGSGTVLTAATERGFQSLIGSDINHEFVEKAATNLKDAGVSSNRSRLFVHDATQPYPPYLLDQQQRMNTLIVSNPPWGKNIGGERDGVAIVRSLVAQMSGCTMCWFVNRLALQALRCTEGVIVLNHIPLGSVGLVVCVAE</sequence>
<feature type="region of interest" description="Disordered" evidence="1">
    <location>
        <begin position="414"/>
        <end position="434"/>
    </location>
</feature>
<dbReference type="PANTHER" id="PTHR14911">
    <property type="entry name" value="THUMP DOMAIN-CONTAINING"/>
    <property type="match status" value="1"/>
</dbReference>
<gene>
    <name evidence="4" type="ORF">AB1Y20_017330</name>
</gene>
<keyword evidence="5" id="KW-1185">Reference proteome</keyword>
<dbReference type="SUPFAM" id="SSF53335">
    <property type="entry name" value="S-adenosyl-L-methionine-dependent methyltransferases"/>
    <property type="match status" value="1"/>
</dbReference>
<feature type="domain" description="Ribosomal RNA large subunit methyltransferase K/L-like methyltransferase" evidence="3">
    <location>
        <begin position="538"/>
        <end position="627"/>
    </location>
</feature>
<dbReference type="Proteomes" id="UP001515480">
    <property type="component" value="Unassembled WGS sequence"/>
</dbReference>
<dbReference type="Gene3D" id="3.40.50.150">
    <property type="entry name" value="Vaccinia Virus protein VP39"/>
    <property type="match status" value="1"/>
</dbReference>
<protein>
    <recommendedName>
        <fullName evidence="3">Ribosomal RNA large subunit methyltransferase K/L-like methyltransferase domain-containing protein</fullName>
    </recommendedName>
</protein>
<evidence type="ECO:0000313" key="4">
    <source>
        <dbReference type="EMBL" id="KAL1522338.1"/>
    </source>
</evidence>
<dbReference type="Pfam" id="PF01170">
    <property type="entry name" value="UPF0020"/>
    <property type="match status" value="1"/>
</dbReference>
<reference evidence="4 5" key="1">
    <citation type="journal article" date="2024" name="Science">
        <title>Giant polyketide synthase enzymes in the biosynthesis of giant marine polyether toxins.</title>
        <authorList>
            <person name="Fallon T.R."/>
            <person name="Shende V.V."/>
            <person name="Wierzbicki I.H."/>
            <person name="Pendleton A.L."/>
            <person name="Watervoot N.F."/>
            <person name="Auber R.P."/>
            <person name="Gonzalez D.J."/>
            <person name="Wisecaver J.H."/>
            <person name="Moore B.S."/>
        </authorList>
    </citation>
    <scope>NUCLEOTIDE SEQUENCE [LARGE SCALE GENOMIC DNA]</scope>
    <source>
        <strain evidence="4 5">12B1</strain>
    </source>
</reference>
<evidence type="ECO:0000256" key="1">
    <source>
        <dbReference type="SAM" id="MobiDB-lite"/>
    </source>
</evidence>
<feature type="chain" id="PRO_5044238049" description="Ribosomal RNA large subunit methyltransferase K/L-like methyltransferase domain-containing protein" evidence="2">
    <location>
        <begin position="17"/>
        <end position="664"/>
    </location>
</feature>
<name>A0AB34JN39_PRYPA</name>
<dbReference type="AlphaFoldDB" id="A0AB34JN39"/>
<evidence type="ECO:0000259" key="3">
    <source>
        <dbReference type="Pfam" id="PF01170"/>
    </source>
</evidence>
<dbReference type="InterPro" id="IPR000241">
    <property type="entry name" value="RlmKL-like_Mtase"/>
</dbReference>
<proteinExistence type="predicted"/>
<evidence type="ECO:0000313" key="5">
    <source>
        <dbReference type="Proteomes" id="UP001515480"/>
    </source>
</evidence>
<evidence type="ECO:0000256" key="2">
    <source>
        <dbReference type="SAM" id="SignalP"/>
    </source>
</evidence>
<organism evidence="4 5">
    <name type="scientific">Prymnesium parvum</name>
    <name type="common">Toxic golden alga</name>
    <dbReference type="NCBI Taxonomy" id="97485"/>
    <lineage>
        <taxon>Eukaryota</taxon>
        <taxon>Haptista</taxon>
        <taxon>Haptophyta</taxon>
        <taxon>Prymnesiophyceae</taxon>
        <taxon>Prymnesiales</taxon>
        <taxon>Prymnesiaceae</taxon>
        <taxon>Prymnesium</taxon>
    </lineage>
</organism>
<dbReference type="PANTHER" id="PTHR14911:SF13">
    <property type="entry name" value="TRNA (GUANINE(6)-N2)-METHYLTRANSFERASE THUMP3"/>
    <property type="match status" value="1"/>
</dbReference>
<feature type="signal peptide" evidence="2">
    <location>
        <begin position="1"/>
        <end position="16"/>
    </location>
</feature>
<dbReference type="InterPro" id="IPR029063">
    <property type="entry name" value="SAM-dependent_MTases_sf"/>
</dbReference>
<dbReference type="EMBL" id="JBGBPQ010000006">
    <property type="protein sequence ID" value="KAL1522338.1"/>
    <property type="molecule type" value="Genomic_DNA"/>
</dbReference>
<dbReference type="GO" id="GO:0043527">
    <property type="term" value="C:tRNA methyltransferase complex"/>
    <property type="evidence" value="ECO:0007669"/>
    <property type="project" value="UniProtKB-ARBA"/>
</dbReference>
<dbReference type="GO" id="GO:0016423">
    <property type="term" value="F:tRNA (guanine) methyltransferase activity"/>
    <property type="evidence" value="ECO:0007669"/>
    <property type="project" value="TreeGrafter"/>
</dbReference>
<accession>A0AB34JN39</accession>
<keyword evidence="2" id="KW-0732">Signal</keyword>
<dbReference type="GO" id="GO:0030488">
    <property type="term" value="P:tRNA methylation"/>
    <property type="evidence" value="ECO:0007669"/>
    <property type="project" value="TreeGrafter"/>
</dbReference>